<keyword evidence="2" id="KW-1185">Reference proteome</keyword>
<evidence type="ECO:0000313" key="2">
    <source>
        <dbReference type="Proteomes" id="UP000699042"/>
    </source>
</evidence>
<dbReference type="Proteomes" id="UP000699042">
    <property type="component" value="Unassembled WGS sequence"/>
</dbReference>
<accession>A0A9P7REE2</accession>
<dbReference type="AlphaFoldDB" id="A0A9P7REE2"/>
<proteinExistence type="predicted"/>
<protein>
    <submittedName>
        <fullName evidence="1">Uncharacterized protein</fullName>
    </submittedName>
</protein>
<evidence type="ECO:0000313" key="1">
    <source>
        <dbReference type="EMBL" id="KAG7054124.1"/>
    </source>
</evidence>
<name>A0A9P7REE2_9PEZI</name>
<organism evidence="1 2">
    <name type="scientific">Colletotrichum scovillei</name>
    <dbReference type="NCBI Taxonomy" id="1209932"/>
    <lineage>
        <taxon>Eukaryota</taxon>
        <taxon>Fungi</taxon>
        <taxon>Dikarya</taxon>
        <taxon>Ascomycota</taxon>
        <taxon>Pezizomycotina</taxon>
        <taxon>Sordariomycetes</taxon>
        <taxon>Hypocreomycetidae</taxon>
        <taxon>Glomerellales</taxon>
        <taxon>Glomerellaceae</taxon>
        <taxon>Colletotrichum</taxon>
        <taxon>Colletotrichum acutatum species complex</taxon>
    </lineage>
</organism>
<feature type="non-terminal residue" evidence="1">
    <location>
        <position position="1"/>
    </location>
</feature>
<dbReference type="EMBL" id="JAESDN010000003">
    <property type="protein sequence ID" value="KAG7054124.1"/>
    <property type="molecule type" value="Genomic_DNA"/>
</dbReference>
<gene>
    <name evidence="1" type="ORF">JMJ77_001194</name>
</gene>
<reference evidence="1" key="1">
    <citation type="submission" date="2021-05" db="EMBL/GenBank/DDBJ databases">
        <title>Comparative genomics of three Colletotrichum scovillei strains and genetic complementation revealed genes involved fungal growth and virulence on chili pepper.</title>
        <authorList>
            <person name="Hsieh D.-K."/>
            <person name="Chuang S.-C."/>
            <person name="Chen C.-Y."/>
            <person name="Chao Y.-T."/>
            <person name="Lu M.-Y.J."/>
            <person name="Lee M.-H."/>
            <person name="Shih M.-C."/>
        </authorList>
    </citation>
    <scope>NUCLEOTIDE SEQUENCE</scope>
    <source>
        <strain evidence="1">Coll-153</strain>
    </source>
</reference>
<comment type="caution">
    <text evidence="1">The sequence shown here is derived from an EMBL/GenBank/DDBJ whole genome shotgun (WGS) entry which is preliminary data.</text>
</comment>
<sequence>YQASNFVANRKKHAAHQHFARHPGSSGSFSTANDLCLANRPRWVSDFYYIAQPCENSLLFFFSFFNKHGPVPRIPLLLRESGSSSAAARSSKEPSNFMMSIFRSTGSRVTGLEAAMFAVKSLSVV</sequence>